<dbReference type="Proteomes" id="UP000092612">
    <property type="component" value="Unassembled WGS sequence"/>
</dbReference>
<keyword evidence="1" id="KW-1133">Transmembrane helix</keyword>
<sequence length="142" mass="16119">MNEEHINNLIKKYKAGESSLQEEKLLFDTLDESNPELKSVAAFVQKNSITAPDHLNDKLWNSFEKRNSKSKRLKIGIFSAAASIVLLVTLYINMNHQNKLSNSEKQALLNEAKNMFADVNSAENQHRIIVESDLVVVYSKTK</sequence>
<gene>
    <name evidence="2" type="ORF">LPB301_09605</name>
</gene>
<protein>
    <submittedName>
        <fullName evidence="2">Uncharacterized protein</fullName>
    </submittedName>
</protein>
<evidence type="ECO:0000313" key="2">
    <source>
        <dbReference type="EMBL" id="OBY64675.1"/>
    </source>
</evidence>
<dbReference type="OrthoDB" id="1201528at2"/>
<dbReference type="RefSeq" id="WP_068360772.1">
    <property type="nucleotide sequence ID" value="NZ_CP019337.1"/>
</dbReference>
<evidence type="ECO:0000256" key="1">
    <source>
        <dbReference type="SAM" id="Phobius"/>
    </source>
</evidence>
<keyword evidence="1" id="KW-0472">Membrane</keyword>
<accession>A0A1B8TYU1</accession>
<organism evidence="2 3">
    <name type="scientific">Polaribacter reichenbachii</name>
    <dbReference type="NCBI Taxonomy" id="996801"/>
    <lineage>
        <taxon>Bacteria</taxon>
        <taxon>Pseudomonadati</taxon>
        <taxon>Bacteroidota</taxon>
        <taxon>Flavobacteriia</taxon>
        <taxon>Flavobacteriales</taxon>
        <taxon>Flavobacteriaceae</taxon>
    </lineage>
</organism>
<dbReference type="STRING" id="996801.BW723_06115"/>
<proteinExistence type="predicted"/>
<keyword evidence="3" id="KW-1185">Reference proteome</keyword>
<dbReference type="EMBL" id="LSFL01000034">
    <property type="protein sequence ID" value="OBY64675.1"/>
    <property type="molecule type" value="Genomic_DNA"/>
</dbReference>
<evidence type="ECO:0000313" key="3">
    <source>
        <dbReference type="Proteomes" id="UP000092612"/>
    </source>
</evidence>
<comment type="caution">
    <text evidence="2">The sequence shown here is derived from an EMBL/GenBank/DDBJ whole genome shotgun (WGS) entry which is preliminary data.</text>
</comment>
<dbReference type="AlphaFoldDB" id="A0A1B8TYU1"/>
<reference evidence="3" key="1">
    <citation type="submission" date="2016-02" db="EMBL/GenBank/DDBJ databases">
        <title>Paenibacillus sp. LPB0068, isolated from Crassostrea gigas.</title>
        <authorList>
            <person name="Shin S.-K."/>
            <person name="Yi H."/>
        </authorList>
    </citation>
    <scope>NUCLEOTIDE SEQUENCE [LARGE SCALE GENOMIC DNA]</scope>
    <source>
        <strain evidence="3">KCTC 23969</strain>
    </source>
</reference>
<name>A0A1B8TYU1_9FLAO</name>
<keyword evidence="1" id="KW-0812">Transmembrane</keyword>
<dbReference type="KEGG" id="prn:BW723_06115"/>
<feature type="transmembrane region" description="Helical" evidence="1">
    <location>
        <begin position="75"/>
        <end position="94"/>
    </location>
</feature>